<keyword evidence="1" id="KW-0812">Transmembrane</keyword>
<dbReference type="Gene3D" id="1.10.287.70">
    <property type="match status" value="1"/>
</dbReference>
<dbReference type="GO" id="GO:0016020">
    <property type="term" value="C:membrane"/>
    <property type="evidence" value="ECO:0007669"/>
    <property type="project" value="InterPro"/>
</dbReference>
<dbReference type="STRING" id="670386.D3B5P8"/>
<feature type="transmembrane region" description="Helical" evidence="1">
    <location>
        <begin position="410"/>
        <end position="429"/>
    </location>
</feature>
<dbReference type="GO" id="GO:0016286">
    <property type="term" value="F:small conductance calcium-activated potassium channel activity"/>
    <property type="evidence" value="ECO:0007669"/>
    <property type="project" value="InterPro"/>
</dbReference>
<comment type="caution">
    <text evidence="2">The sequence shown here is derived from an EMBL/GenBank/DDBJ whole genome shotgun (WGS) entry which is preliminary data.</text>
</comment>
<sequence length="478" mass="56841">MSRRKLLINLTRLRDENEFQILPTAEFSVHTFKNELDAQKVDKILRNRYLYIFLNGLIGVALMIIELQLSWNEKEIIINSSTKAIRIVMFILNLILLCQLMDYYRLLLSNWGLLMWLRIYMFARVYRDFSHVYKSRHSLASKYRAKNEVPPKFNWALSLKTLLYQRPLMTFIPFTTLIIFICSHIIYVFEREALAGFSYAVSLYISFISMATGWPTDTYDIYNPSTFFGRFGAIMSSVLGLFTLACLIEQFSNLTHPTAHQKPILNYIYLLECQERERNSAAKLIQVVWKRHRWQHSHSFSANRTVYNTQEAYFCMKYIEAVKNFGRERRYKKQIRALVSSDRAENEDTADKTKEVELKQMLETEKKARIAMETKLKTIEEYNIYISNQLNLILHNQQSQFLQQINNNNICWLIVVGVSLFMYMLKLFSGDNKTILLSLLSVFDHRYRYQTTTRQCKRKDIHISLFFFDHFLQHEKQQ</sequence>
<dbReference type="RefSeq" id="XP_020435313.1">
    <property type="nucleotide sequence ID" value="XM_020574899.1"/>
</dbReference>
<dbReference type="GeneID" id="31359473"/>
<dbReference type="SUPFAM" id="SSF81324">
    <property type="entry name" value="Voltage-gated potassium channels"/>
    <property type="match status" value="1"/>
</dbReference>
<dbReference type="PANTHER" id="PTHR10153">
    <property type="entry name" value="SMALL CONDUCTANCE CALCIUM-ACTIVATED POTASSIUM CHANNEL"/>
    <property type="match status" value="1"/>
</dbReference>
<gene>
    <name evidence="2" type="ORF">PPL_03986</name>
</gene>
<dbReference type="Proteomes" id="UP000001396">
    <property type="component" value="Unassembled WGS sequence"/>
</dbReference>
<evidence type="ECO:0000313" key="2">
    <source>
        <dbReference type="EMBL" id="EFA83196.1"/>
    </source>
</evidence>
<name>D3B5P8_HETP5</name>
<keyword evidence="3" id="KW-1185">Reference proteome</keyword>
<dbReference type="EMBL" id="ADBJ01000017">
    <property type="protein sequence ID" value="EFA83196.1"/>
    <property type="molecule type" value="Genomic_DNA"/>
</dbReference>
<feature type="transmembrane region" description="Helical" evidence="1">
    <location>
        <begin position="227"/>
        <end position="248"/>
    </location>
</feature>
<evidence type="ECO:0008006" key="4">
    <source>
        <dbReference type="Google" id="ProtNLM"/>
    </source>
</evidence>
<proteinExistence type="predicted"/>
<dbReference type="InterPro" id="IPR015449">
    <property type="entry name" value="K_chnl_Ca-activ_SK"/>
</dbReference>
<organism evidence="2 3">
    <name type="scientific">Heterostelium pallidum (strain ATCC 26659 / Pp 5 / PN500)</name>
    <name type="common">Cellular slime mold</name>
    <name type="synonym">Polysphondylium pallidum</name>
    <dbReference type="NCBI Taxonomy" id="670386"/>
    <lineage>
        <taxon>Eukaryota</taxon>
        <taxon>Amoebozoa</taxon>
        <taxon>Evosea</taxon>
        <taxon>Eumycetozoa</taxon>
        <taxon>Dictyostelia</taxon>
        <taxon>Acytosteliales</taxon>
        <taxon>Acytosteliaceae</taxon>
        <taxon>Heterostelium</taxon>
    </lineage>
</organism>
<feature type="transmembrane region" description="Helical" evidence="1">
    <location>
        <begin position="196"/>
        <end position="215"/>
    </location>
</feature>
<dbReference type="OMA" id="YIYLLEC"/>
<keyword evidence="1" id="KW-0472">Membrane</keyword>
<feature type="transmembrane region" description="Helical" evidence="1">
    <location>
        <begin position="168"/>
        <end position="189"/>
    </location>
</feature>
<feature type="transmembrane region" description="Helical" evidence="1">
    <location>
        <begin position="49"/>
        <end position="70"/>
    </location>
</feature>
<feature type="transmembrane region" description="Helical" evidence="1">
    <location>
        <begin position="103"/>
        <end position="123"/>
    </location>
</feature>
<feature type="transmembrane region" description="Helical" evidence="1">
    <location>
        <begin position="76"/>
        <end position="96"/>
    </location>
</feature>
<dbReference type="InParanoid" id="D3B5P8"/>
<dbReference type="AlphaFoldDB" id="D3B5P8"/>
<keyword evidence="1" id="KW-1133">Transmembrane helix</keyword>
<protein>
    <recommendedName>
        <fullName evidence="4">Potassium channel domain-containing protein</fullName>
    </recommendedName>
</protein>
<reference evidence="2 3" key="1">
    <citation type="journal article" date="2011" name="Genome Res.">
        <title>Phylogeny-wide analysis of social amoeba genomes highlights ancient origins for complex intercellular communication.</title>
        <authorList>
            <person name="Heidel A.J."/>
            <person name="Lawal H.M."/>
            <person name="Felder M."/>
            <person name="Schilde C."/>
            <person name="Helps N.R."/>
            <person name="Tunggal B."/>
            <person name="Rivero F."/>
            <person name="John U."/>
            <person name="Schleicher M."/>
            <person name="Eichinger L."/>
            <person name="Platzer M."/>
            <person name="Noegel A.A."/>
            <person name="Schaap P."/>
            <person name="Gloeckner G."/>
        </authorList>
    </citation>
    <scope>NUCLEOTIDE SEQUENCE [LARGE SCALE GENOMIC DNA]</scope>
    <source>
        <strain evidence="3">ATCC 26659 / Pp 5 / PN500</strain>
    </source>
</reference>
<evidence type="ECO:0000313" key="3">
    <source>
        <dbReference type="Proteomes" id="UP000001396"/>
    </source>
</evidence>
<accession>D3B5P8</accession>
<evidence type="ECO:0000256" key="1">
    <source>
        <dbReference type="SAM" id="Phobius"/>
    </source>
</evidence>
<dbReference type="FunCoup" id="D3B5P8">
    <property type="interactions" value="10"/>
</dbReference>